<evidence type="ECO:0000313" key="3">
    <source>
        <dbReference type="Proteomes" id="UP000280296"/>
    </source>
</evidence>
<feature type="region of interest" description="Disordered" evidence="1">
    <location>
        <begin position="51"/>
        <end position="71"/>
    </location>
</feature>
<dbReference type="AlphaFoldDB" id="A0A432MI90"/>
<name>A0A432MI90_9BACT</name>
<comment type="caution">
    <text evidence="2">The sequence shown here is derived from an EMBL/GenBank/DDBJ whole genome shotgun (WGS) entry which is preliminary data.</text>
</comment>
<protein>
    <submittedName>
        <fullName evidence="2">Uncharacterized protein</fullName>
    </submittedName>
</protein>
<reference evidence="2 3" key="2">
    <citation type="submission" date="2019-01" db="EMBL/GenBank/DDBJ databases">
        <title>Tautonia sociabilis, a novel thermotolerant planctomycete of Isosphaeraceae family, isolated from a 4000 m deep subterranean habitat.</title>
        <authorList>
            <person name="Kovaleva O.L."/>
            <person name="Elcheninov A.G."/>
            <person name="Van Heerden E."/>
            <person name="Toshchakov S.V."/>
            <person name="Novikov A."/>
            <person name="Bonch-Osmolovskaya E.A."/>
            <person name="Kublanov I.V."/>
        </authorList>
    </citation>
    <scope>NUCLEOTIDE SEQUENCE [LARGE SCALE GENOMIC DNA]</scope>
    <source>
        <strain evidence="2 3">GM2012</strain>
    </source>
</reference>
<sequence>MSVVNSKKKTAPTHHGFEWAGAMARIRRGGVSARSGRRSLLLGALTASYANSGRTGRRSAEPRGTVSTDRS</sequence>
<evidence type="ECO:0000313" key="2">
    <source>
        <dbReference type="EMBL" id="RUL86842.1"/>
    </source>
</evidence>
<dbReference type="RefSeq" id="WP_126726325.1">
    <property type="nucleotide sequence ID" value="NZ_RYZH01000029.1"/>
</dbReference>
<organism evidence="2 3">
    <name type="scientific">Tautonia sociabilis</name>
    <dbReference type="NCBI Taxonomy" id="2080755"/>
    <lineage>
        <taxon>Bacteria</taxon>
        <taxon>Pseudomonadati</taxon>
        <taxon>Planctomycetota</taxon>
        <taxon>Planctomycetia</taxon>
        <taxon>Isosphaerales</taxon>
        <taxon>Isosphaeraceae</taxon>
        <taxon>Tautonia</taxon>
    </lineage>
</organism>
<dbReference type="Proteomes" id="UP000280296">
    <property type="component" value="Unassembled WGS sequence"/>
</dbReference>
<dbReference type="EMBL" id="RYZH01000029">
    <property type="protein sequence ID" value="RUL86842.1"/>
    <property type="molecule type" value="Genomic_DNA"/>
</dbReference>
<gene>
    <name evidence="2" type="ORF">TsocGM_15240</name>
</gene>
<keyword evidence="3" id="KW-1185">Reference proteome</keyword>
<evidence type="ECO:0000256" key="1">
    <source>
        <dbReference type="SAM" id="MobiDB-lite"/>
    </source>
</evidence>
<reference evidence="2 3" key="1">
    <citation type="submission" date="2018-12" db="EMBL/GenBank/DDBJ databases">
        <authorList>
            <person name="Toschakov S.V."/>
        </authorList>
    </citation>
    <scope>NUCLEOTIDE SEQUENCE [LARGE SCALE GENOMIC DNA]</scope>
    <source>
        <strain evidence="2 3">GM2012</strain>
    </source>
</reference>
<proteinExistence type="predicted"/>
<accession>A0A432MI90</accession>